<dbReference type="STRING" id="1849047.A0A3D8SP35"/>
<accession>A0A3D8SP35</accession>
<dbReference type="EMBL" id="PDLM01000001">
    <property type="protein sequence ID" value="RDW88085.1"/>
    <property type="molecule type" value="Genomic_DNA"/>
</dbReference>
<proteinExistence type="predicted"/>
<evidence type="ECO:0000313" key="3">
    <source>
        <dbReference type="Proteomes" id="UP000256645"/>
    </source>
</evidence>
<comment type="caution">
    <text evidence="2">The sequence shown here is derived from an EMBL/GenBank/DDBJ whole genome shotgun (WGS) entry which is preliminary data.</text>
</comment>
<evidence type="ECO:0000256" key="1">
    <source>
        <dbReference type="SAM" id="MobiDB-lite"/>
    </source>
</evidence>
<reference evidence="2 3" key="1">
    <citation type="journal article" date="2018" name="IMA Fungus">
        <title>IMA Genome-F 9: Draft genome sequence of Annulohypoxylon stygium, Aspergillus mulundensis, Berkeleyomyces basicola (syn. Thielaviopsis basicola), Ceratocystis smalleyi, two Cercospora beticola strains, Coleophoma cylindrospora, Fusarium fracticaudum, Phialophora cf. hyalina, and Morchella septimelata.</title>
        <authorList>
            <person name="Wingfield B.D."/>
            <person name="Bills G.F."/>
            <person name="Dong Y."/>
            <person name="Huang W."/>
            <person name="Nel W.J."/>
            <person name="Swalarsk-Parry B.S."/>
            <person name="Vaghefi N."/>
            <person name="Wilken P.M."/>
            <person name="An Z."/>
            <person name="de Beer Z.W."/>
            <person name="De Vos L."/>
            <person name="Chen L."/>
            <person name="Duong T.A."/>
            <person name="Gao Y."/>
            <person name="Hammerbacher A."/>
            <person name="Kikkert J.R."/>
            <person name="Li Y."/>
            <person name="Li H."/>
            <person name="Li K."/>
            <person name="Li Q."/>
            <person name="Liu X."/>
            <person name="Ma X."/>
            <person name="Naidoo K."/>
            <person name="Pethybridge S.J."/>
            <person name="Sun J."/>
            <person name="Steenkamp E.T."/>
            <person name="van der Nest M.A."/>
            <person name="van Wyk S."/>
            <person name="Wingfield M.J."/>
            <person name="Xiong C."/>
            <person name="Yue Q."/>
            <person name="Zhang X."/>
        </authorList>
    </citation>
    <scope>NUCLEOTIDE SEQUENCE [LARGE SCALE GENOMIC DNA]</scope>
    <source>
        <strain evidence="2 3">BP6252</strain>
    </source>
</reference>
<dbReference type="OrthoDB" id="3598000at2759"/>
<name>A0A3D8SP35_9HELO</name>
<protein>
    <submittedName>
        <fullName evidence="2">Uncharacterized protein</fullName>
    </submittedName>
</protein>
<organism evidence="2 3">
    <name type="scientific">Coleophoma cylindrospora</name>
    <dbReference type="NCBI Taxonomy" id="1849047"/>
    <lineage>
        <taxon>Eukaryota</taxon>
        <taxon>Fungi</taxon>
        <taxon>Dikarya</taxon>
        <taxon>Ascomycota</taxon>
        <taxon>Pezizomycotina</taxon>
        <taxon>Leotiomycetes</taxon>
        <taxon>Helotiales</taxon>
        <taxon>Dermateaceae</taxon>
        <taxon>Coleophoma</taxon>
    </lineage>
</organism>
<sequence>MWKALQEQYEGKGFNIKNQAFTELLHLRYGDYDNVSKFIIRFKSVKNRLDTLEFKLPEEAYVIIFIEAMNEKFPTWAQRQRSNARAKFPSLDDLIHDITDEARDTPQYENAQGRKAMYSNKPSKGKNKNREPCKFYKKENHHSDNCYFQYPEKAPKS</sequence>
<gene>
    <name evidence="2" type="ORF">BP6252_00117</name>
</gene>
<dbReference type="Pfam" id="PF14223">
    <property type="entry name" value="Retrotran_gag_2"/>
    <property type="match status" value="1"/>
</dbReference>
<feature type="region of interest" description="Disordered" evidence="1">
    <location>
        <begin position="103"/>
        <end position="131"/>
    </location>
</feature>
<dbReference type="AlphaFoldDB" id="A0A3D8SP35"/>
<evidence type="ECO:0000313" key="2">
    <source>
        <dbReference type="EMBL" id="RDW88085.1"/>
    </source>
</evidence>
<keyword evidence="3" id="KW-1185">Reference proteome</keyword>
<dbReference type="Proteomes" id="UP000256645">
    <property type="component" value="Unassembled WGS sequence"/>
</dbReference>